<evidence type="ECO:0000313" key="2">
    <source>
        <dbReference type="EMBL" id="NIJ52994.1"/>
    </source>
</evidence>
<gene>
    <name evidence="2" type="ORF">FHS68_002164</name>
</gene>
<accession>A0ABX0ULN3</accession>
<name>A0ABX0ULN3_9BACT</name>
<evidence type="ECO:0000256" key="1">
    <source>
        <dbReference type="SAM" id="SignalP"/>
    </source>
</evidence>
<feature type="chain" id="PRO_5046560956" description="DUF1579 domain-containing protein" evidence="1">
    <location>
        <begin position="19"/>
        <end position="197"/>
    </location>
</feature>
<proteinExistence type="predicted"/>
<comment type="caution">
    <text evidence="2">The sequence shown here is derived from an EMBL/GenBank/DDBJ whole genome shotgun (WGS) entry which is preliminary data.</text>
</comment>
<dbReference type="Proteomes" id="UP001179181">
    <property type="component" value="Unassembled WGS sequence"/>
</dbReference>
<dbReference type="EMBL" id="JAASQJ010000002">
    <property type="protein sequence ID" value="NIJ52994.1"/>
    <property type="molecule type" value="Genomic_DNA"/>
</dbReference>
<keyword evidence="3" id="KW-1185">Reference proteome</keyword>
<dbReference type="RefSeq" id="WP_208408280.1">
    <property type="nucleotide sequence ID" value="NZ_JAASQJ010000002.1"/>
</dbReference>
<evidence type="ECO:0008006" key="4">
    <source>
        <dbReference type="Google" id="ProtNLM"/>
    </source>
</evidence>
<protein>
    <recommendedName>
        <fullName evidence="4">DUF1579 domain-containing protein</fullName>
    </recommendedName>
</protein>
<sequence length="197" mass="22764">MKSVMIALLLLICKASTAQQNNELPVPKLFFDSAGELIISPSSTSSKNDFDFFIGKWNLKNRILKKNENNSVTWNEFEATQEMHVILNGLGNIDNYLAERNGKPFEGMTLRLFNPQTKLWSIYWADSNYGTLGLPPVIGSFENKVGHFFSKDLSDGKVLITVYRWDARDVDQPVWSQATSEDYGNTWEWNWFMYMRR</sequence>
<feature type="signal peptide" evidence="1">
    <location>
        <begin position="1"/>
        <end position="18"/>
    </location>
</feature>
<evidence type="ECO:0000313" key="3">
    <source>
        <dbReference type="Proteomes" id="UP001179181"/>
    </source>
</evidence>
<reference evidence="2 3" key="1">
    <citation type="submission" date="2020-03" db="EMBL/GenBank/DDBJ databases">
        <title>Genomic Encyclopedia of Type Strains, Phase IV (KMG-IV): sequencing the most valuable type-strain genomes for metagenomic binning, comparative biology and taxonomic classification.</title>
        <authorList>
            <person name="Goeker M."/>
        </authorList>
    </citation>
    <scope>NUCLEOTIDE SEQUENCE [LARGE SCALE GENOMIC DNA]</scope>
    <source>
        <strain evidence="2 3">DSM 102865</strain>
    </source>
</reference>
<organism evidence="2 3">
    <name type="scientific">Dyadobacter arcticus</name>
    <dbReference type="NCBI Taxonomy" id="1078754"/>
    <lineage>
        <taxon>Bacteria</taxon>
        <taxon>Pseudomonadati</taxon>
        <taxon>Bacteroidota</taxon>
        <taxon>Cytophagia</taxon>
        <taxon>Cytophagales</taxon>
        <taxon>Spirosomataceae</taxon>
        <taxon>Dyadobacter</taxon>
    </lineage>
</organism>
<keyword evidence="1" id="KW-0732">Signal</keyword>